<dbReference type="InterPro" id="IPR003447">
    <property type="entry name" value="FEMABX"/>
</dbReference>
<keyword evidence="3" id="KW-0808">Transferase</keyword>
<evidence type="ECO:0000313" key="15">
    <source>
        <dbReference type="Proteomes" id="UP000242008"/>
    </source>
</evidence>
<comment type="similarity">
    <text evidence="2">Belongs to the FemABX family.</text>
</comment>
<sequence>MKLMNITDQEHDAFVKEHPNGDLLQLTKWGETKKLTGWYAKRIAVGENGEIKGVAQLLFKKIPRTPFTLCYASRGFVVDYTNKLAVKVLLAEAIKIAKQEKSYTIKIDPDVEVDEDSSVVDELKALGFRHKGFKQGLSKDYIQPRMTMITPLDQTDEELIKSFDNRNRSKVRLALKRGTKVERKGREDLKIFAQLMKETGERDGFLTRDVSYFETIYDALHEDGDAELFLVKLEPKPVLKELRQERQSLDQEEARLKAKKQDKKTLNKINDVKNKQNKTDSLIQDLEQLEKTHPEGRYLSGALLMFCGHKSYYLYGASSNDYRDFLPNHHMQFKMMQYAREKGAKTYDFGGTDNQPDKNSSHYGLWTFKKAWGTYLSEKIGEFDFVLNPIVYKAVEQFKPQLTQLKIKIVRKIKKLLKYFKLILNTVRRKLSLS</sequence>
<comment type="subcellular location">
    <subcellularLocation>
        <location evidence="1">Cytoplasm</location>
    </subcellularLocation>
</comment>
<keyword evidence="12" id="KW-0175">Coiled coil</keyword>
<reference evidence="15 16" key="1">
    <citation type="journal article" date="2016" name="Front. Microbiol.">
        <title>Comprehensive Phylogenetic Analysis of Bovine Non-aureus Staphylococci Species Based on Whole-Genome Sequencing.</title>
        <authorList>
            <person name="Naushad S."/>
            <person name="Barkema H.W."/>
            <person name="Luby C."/>
            <person name="Condas L.A."/>
            <person name="Nobrega D.B."/>
            <person name="Carson D.A."/>
            <person name="De Buck J."/>
        </authorList>
    </citation>
    <scope>NUCLEOTIDE SEQUENCE [LARGE SCALE GENOMIC DNA]</scope>
    <source>
        <strain evidence="13 16">SNUC 105</strain>
        <strain evidence="14 15">SNUC 1363</strain>
    </source>
</reference>
<evidence type="ECO:0000313" key="16">
    <source>
        <dbReference type="Proteomes" id="UP000242144"/>
    </source>
</evidence>
<comment type="catalytic activity">
    <reaction evidence="11">
        <text>beta-D-GlcNAc-(1-&gt;4)-Mur2Ac(oyl-L-Ala-D-isoglutaminyl-L-Lys-D-Ala-D-Ala)-di-trans,octa-cis-undecaprenyl diphosphate + glycyl-tRNA(Gly) = beta-D-GlcNAc-(1-&gt;4)-Mur2Ac(oyl-L-Ala-D-isoglutaminyl-L-Lys-(N(6)-Gly)-D-Ala-D-Ala)-di-trans,octa-cis-undecaprenyl diphosphate + tRNA(Gly) + H(+)</text>
        <dbReference type="Rhea" id="RHEA:30435"/>
        <dbReference type="Rhea" id="RHEA-COMP:9664"/>
        <dbReference type="Rhea" id="RHEA-COMP:9683"/>
        <dbReference type="ChEBI" id="CHEBI:15378"/>
        <dbReference type="ChEBI" id="CHEBI:62233"/>
        <dbReference type="ChEBI" id="CHEBI:62234"/>
        <dbReference type="ChEBI" id="CHEBI:78442"/>
        <dbReference type="ChEBI" id="CHEBI:78522"/>
        <dbReference type="EC" id="2.3.2.16"/>
    </reaction>
</comment>
<evidence type="ECO:0000256" key="8">
    <source>
        <dbReference type="ARBA" id="ARBA00039074"/>
    </source>
</evidence>
<evidence type="ECO:0000256" key="11">
    <source>
        <dbReference type="ARBA" id="ARBA00048654"/>
    </source>
</evidence>
<accession>A0AAX0ZHB7</accession>
<evidence type="ECO:0000256" key="9">
    <source>
        <dbReference type="ARBA" id="ARBA00040679"/>
    </source>
</evidence>
<dbReference type="GO" id="GO:0005737">
    <property type="term" value="C:cytoplasm"/>
    <property type="evidence" value="ECO:0007669"/>
    <property type="project" value="UniProtKB-SubCell"/>
</dbReference>
<evidence type="ECO:0000256" key="5">
    <source>
        <dbReference type="ARBA" id="ARBA00022984"/>
    </source>
</evidence>
<organism evidence="13 16">
    <name type="scientific">Staphylococcus chromogenes</name>
    <name type="common">Staphylococcus hyicus subsp. chromogenes</name>
    <dbReference type="NCBI Taxonomy" id="46126"/>
    <lineage>
        <taxon>Bacteria</taxon>
        <taxon>Bacillati</taxon>
        <taxon>Bacillota</taxon>
        <taxon>Bacilli</taxon>
        <taxon>Bacillales</taxon>
        <taxon>Staphylococcaceae</taxon>
        <taxon>Staphylococcus</taxon>
    </lineage>
</organism>
<name>A0AAX0ZHB7_STACR</name>
<keyword evidence="4" id="KW-0133">Cell shape</keyword>
<keyword evidence="6" id="KW-0012">Acyltransferase</keyword>
<dbReference type="EC" id="2.3.2.16" evidence="8"/>
<reference evidence="13" key="2">
    <citation type="submission" date="2018-03" db="EMBL/GenBank/DDBJ databases">
        <authorList>
            <person name="Naushad S."/>
        </authorList>
    </citation>
    <scope>NUCLEOTIDE SEQUENCE</scope>
    <source>
        <strain evidence="13">SNUC 105</strain>
        <strain evidence="14">SNUC 1363</strain>
    </source>
</reference>
<dbReference type="GO" id="GO:0009252">
    <property type="term" value="P:peptidoglycan biosynthetic process"/>
    <property type="evidence" value="ECO:0007669"/>
    <property type="project" value="UniProtKB-KW"/>
</dbReference>
<dbReference type="Pfam" id="PF02388">
    <property type="entry name" value="FemAB"/>
    <property type="match status" value="1"/>
</dbReference>
<gene>
    <name evidence="13" type="ORF">BU638_04045</name>
    <name evidence="14" type="ORF">BU676_05790</name>
</gene>
<evidence type="ECO:0000256" key="7">
    <source>
        <dbReference type="ARBA" id="ARBA00023316"/>
    </source>
</evidence>
<dbReference type="Gene3D" id="1.20.58.90">
    <property type="match status" value="1"/>
</dbReference>
<protein>
    <recommendedName>
        <fullName evidence="9">Lipid II:glycine glycyltransferase</fullName>
        <ecNumber evidence="8">2.3.2.16</ecNumber>
    </recommendedName>
    <alternativeName>
        <fullName evidence="10">Factor essential for expression of methicillin resistance X</fullName>
    </alternativeName>
</protein>
<proteinExistence type="inferred from homology"/>
<dbReference type="SUPFAM" id="SSF55729">
    <property type="entry name" value="Acyl-CoA N-acyltransferases (Nat)"/>
    <property type="match status" value="2"/>
</dbReference>
<feature type="coiled-coil region" evidence="12">
    <location>
        <begin position="239"/>
        <end position="292"/>
    </location>
</feature>
<dbReference type="InterPro" id="IPR050644">
    <property type="entry name" value="PG_Glycine_Bridge_Synth"/>
</dbReference>
<dbReference type="PROSITE" id="PS51191">
    <property type="entry name" value="FEMABX"/>
    <property type="match status" value="1"/>
</dbReference>
<evidence type="ECO:0000256" key="6">
    <source>
        <dbReference type="ARBA" id="ARBA00023315"/>
    </source>
</evidence>
<dbReference type="GO" id="GO:0071555">
    <property type="term" value="P:cell wall organization"/>
    <property type="evidence" value="ECO:0007669"/>
    <property type="project" value="UniProtKB-KW"/>
</dbReference>
<dbReference type="InterPro" id="IPR016181">
    <property type="entry name" value="Acyl_CoA_acyltransferase"/>
</dbReference>
<dbReference type="EMBL" id="PZCM01000003">
    <property type="protein sequence ID" value="PTG28271.1"/>
    <property type="molecule type" value="Genomic_DNA"/>
</dbReference>
<keyword evidence="5" id="KW-0573">Peptidoglycan synthesis</keyword>
<dbReference type="EMBL" id="PZAO01000010">
    <property type="protein sequence ID" value="PTG69888.1"/>
    <property type="molecule type" value="Genomic_DNA"/>
</dbReference>
<dbReference type="Proteomes" id="UP000242008">
    <property type="component" value="Unassembled WGS sequence"/>
</dbReference>
<evidence type="ECO:0000256" key="12">
    <source>
        <dbReference type="SAM" id="Coils"/>
    </source>
</evidence>
<evidence type="ECO:0000256" key="3">
    <source>
        <dbReference type="ARBA" id="ARBA00022679"/>
    </source>
</evidence>
<evidence type="ECO:0000256" key="2">
    <source>
        <dbReference type="ARBA" id="ARBA00009943"/>
    </source>
</evidence>
<keyword evidence="15" id="KW-1185">Reference proteome</keyword>
<evidence type="ECO:0000313" key="13">
    <source>
        <dbReference type="EMBL" id="PTG28271.1"/>
    </source>
</evidence>
<dbReference type="PANTHER" id="PTHR36174:SF1">
    <property type="entry name" value="LIPID II:GLYCINE GLYCYLTRANSFERASE"/>
    <property type="match status" value="1"/>
</dbReference>
<evidence type="ECO:0000256" key="10">
    <source>
        <dbReference type="ARBA" id="ARBA00042933"/>
    </source>
</evidence>
<comment type="caution">
    <text evidence="13">The sequence shown here is derived from an EMBL/GenBank/DDBJ whole genome shotgun (WGS) entry which is preliminary data.</text>
</comment>
<dbReference type="RefSeq" id="WP_051604970.1">
    <property type="nucleotide sequence ID" value="NZ_JAHCPV010000003.1"/>
</dbReference>
<evidence type="ECO:0000313" key="14">
    <source>
        <dbReference type="EMBL" id="PTG69888.1"/>
    </source>
</evidence>
<dbReference type="GO" id="GO:0016755">
    <property type="term" value="F:aminoacyltransferase activity"/>
    <property type="evidence" value="ECO:0007669"/>
    <property type="project" value="InterPro"/>
</dbReference>
<dbReference type="PANTHER" id="PTHR36174">
    <property type="entry name" value="LIPID II:GLYCINE GLYCYLTRANSFERASE"/>
    <property type="match status" value="1"/>
</dbReference>
<dbReference type="GO" id="GO:0008360">
    <property type="term" value="P:regulation of cell shape"/>
    <property type="evidence" value="ECO:0007669"/>
    <property type="project" value="UniProtKB-KW"/>
</dbReference>
<evidence type="ECO:0000256" key="4">
    <source>
        <dbReference type="ARBA" id="ARBA00022960"/>
    </source>
</evidence>
<dbReference type="Proteomes" id="UP000242144">
    <property type="component" value="Unassembled WGS sequence"/>
</dbReference>
<dbReference type="AlphaFoldDB" id="A0AAX0ZHB7"/>
<evidence type="ECO:0000256" key="1">
    <source>
        <dbReference type="ARBA" id="ARBA00004496"/>
    </source>
</evidence>
<keyword evidence="7" id="KW-0961">Cell wall biogenesis/degradation</keyword>
<dbReference type="Gene3D" id="3.40.630.30">
    <property type="match status" value="2"/>
</dbReference>